<dbReference type="EMBL" id="JADOUF010000001">
    <property type="protein sequence ID" value="MBG6139141.1"/>
    <property type="molecule type" value="Genomic_DNA"/>
</dbReference>
<evidence type="ECO:0000313" key="3">
    <source>
        <dbReference type="Proteomes" id="UP000622552"/>
    </source>
</evidence>
<dbReference type="Pfam" id="PF19054">
    <property type="entry name" value="DUF5753"/>
    <property type="match status" value="1"/>
</dbReference>
<proteinExistence type="predicted"/>
<sequence>MSKSADLHSRRQDLGVALRELRESTSLSGSRLAARLGVSQSKVSKIETGLCRPSIDEVESMLTVLQASPETRERILAMAQIGPLVFTHARAMRQAGLDRNQQTVGVRERSAQEYRSYFPAAIAGLLQTPEYIRAMFSLPNSGGVDPQRMIAARLERQRVLFEGARSFQFLVGEAALRNRVGPSAVMATQMDHLVSASRLASVKMGILPWTIRLPQAPLHNFVIFDERLVVIETMHGDLKARDRTDILLYVELFESLNQVALHGEEAREFLLKVADEHRELPD</sequence>
<dbReference type="CDD" id="cd00093">
    <property type="entry name" value="HTH_XRE"/>
    <property type="match status" value="1"/>
</dbReference>
<evidence type="ECO:0000313" key="2">
    <source>
        <dbReference type="EMBL" id="MBG6139141.1"/>
    </source>
</evidence>
<organism evidence="2 3">
    <name type="scientific">Longispora fulva</name>
    <dbReference type="NCBI Taxonomy" id="619741"/>
    <lineage>
        <taxon>Bacteria</taxon>
        <taxon>Bacillati</taxon>
        <taxon>Actinomycetota</taxon>
        <taxon>Actinomycetes</taxon>
        <taxon>Micromonosporales</taxon>
        <taxon>Micromonosporaceae</taxon>
        <taxon>Longispora</taxon>
    </lineage>
</organism>
<gene>
    <name evidence="2" type="ORF">IW245_005335</name>
</gene>
<dbReference type="Gene3D" id="1.10.260.40">
    <property type="entry name" value="lambda repressor-like DNA-binding domains"/>
    <property type="match status" value="1"/>
</dbReference>
<dbReference type="SUPFAM" id="SSF47413">
    <property type="entry name" value="lambda repressor-like DNA-binding domains"/>
    <property type="match status" value="1"/>
</dbReference>
<protein>
    <submittedName>
        <fullName evidence="2">Transcriptional regulator with XRE-family HTH domain</fullName>
    </submittedName>
</protein>
<accession>A0A8J7GWM5</accession>
<feature type="domain" description="HTH cro/C1-type" evidence="1">
    <location>
        <begin position="18"/>
        <end position="72"/>
    </location>
</feature>
<dbReference type="InterPro" id="IPR010982">
    <property type="entry name" value="Lambda_DNA-bd_dom_sf"/>
</dbReference>
<reference evidence="2" key="1">
    <citation type="submission" date="2020-11" db="EMBL/GenBank/DDBJ databases">
        <title>Sequencing the genomes of 1000 actinobacteria strains.</title>
        <authorList>
            <person name="Klenk H.-P."/>
        </authorList>
    </citation>
    <scope>NUCLEOTIDE SEQUENCE</scope>
    <source>
        <strain evidence="2">DSM 45356</strain>
    </source>
</reference>
<dbReference type="Pfam" id="PF13560">
    <property type="entry name" value="HTH_31"/>
    <property type="match status" value="1"/>
</dbReference>
<dbReference type="InterPro" id="IPR001387">
    <property type="entry name" value="Cro/C1-type_HTH"/>
</dbReference>
<dbReference type="SMART" id="SM00530">
    <property type="entry name" value="HTH_XRE"/>
    <property type="match status" value="1"/>
</dbReference>
<evidence type="ECO:0000259" key="1">
    <source>
        <dbReference type="PROSITE" id="PS50943"/>
    </source>
</evidence>
<keyword evidence="3" id="KW-1185">Reference proteome</keyword>
<dbReference type="AlphaFoldDB" id="A0A8J7GWM5"/>
<dbReference type="PROSITE" id="PS50943">
    <property type="entry name" value="HTH_CROC1"/>
    <property type="match status" value="1"/>
</dbReference>
<dbReference type="InterPro" id="IPR043917">
    <property type="entry name" value="DUF5753"/>
</dbReference>
<dbReference type="RefSeq" id="WP_197005827.1">
    <property type="nucleotide sequence ID" value="NZ_BONS01000012.1"/>
</dbReference>
<dbReference type="Proteomes" id="UP000622552">
    <property type="component" value="Unassembled WGS sequence"/>
</dbReference>
<name>A0A8J7GWM5_9ACTN</name>
<comment type="caution">
    <text evidence="2">The sequence shown here is derived from an EMBL/GenBank/DDBJ whole genome shotgun (WGS) entry which is preliminary data.</text>
</comment>
<dbReference type="GO" id="GO:0003677">
    <property type="term" value="F:DNA binding"/>
    <property type="evidence" value="ECO:0007669"/>
    <property type="project" value="InterPro"/>
</dbReference>